<dbReference type="Proteomes" id="UP001295684">
    <property type="component" value="Unassembled WGS sequence"/>
</dbReference>
<gene>
    <name evidence="3" type="ORF">ECRASSUSDP1_LOCUS6900</name>
</gene>
<comment type="caution">
    <text evidence="3">The sequence shown here is derived from an EMBL/GenBank/DDBJ whole genome shotgun (WGS) entry which is preliminary data.</text>
</comment>
<feature type="transmembrane region" description="Helical" evidence="2">
    <location>
        <begin position="302"/>
        <end position="323"/>
    </location>
</feature>
<feature type="region of interest" description="Disordered" evidence="1">
    <location>
        <begin position="203"/>
        <end position="224"/>
    </location>
</feature>
<keyword evidence="2" id="KW-0472">Membrane</keyword>
<dbReference type="AlphaFoldDB" id="A0AAD1UFC8"/>
<feature type="transmembrane region" description="Helical" evidence="2">
    <location>
        <begin position="169"/>
        <end position="187"/>
    </location>
</feature>
<evidence type="ECO:0000256" key="2">
    <source>
        <dbReference type="SAM" id="Phobius"/>
    </source>
</evidence>
<sequence>MILSLVDFIICCQQCSKNHFHFLKKFIKKKFLIPLKYSIYCWWPLSPLLGLNYLYPLCHDNEYKKEIKDSLRIRIYITLMHELIRSGGSVILQSYSLIEGTKAPDYLMIISITINAICFFKCKMIYCYQSVKGIENLNGCRKFLQYCIIIVETGAILSSLISITRYGKFWGLLIYFIALIVNIYYTMKIENDDEKRIIEKQKKDAKENKEKQRDNEVSRCNENVEDAEEVDDEIELKEELISDRLIIKDYAITMHDYICLICIRVFRTRLISNYFLEILQMAKISLLIGFCGFIYYERNGVDALIAIVFNSILLFLLGVYFIASSKDPQKTKDDESDNEFLNDQKTRENINPKRGMPGSKKYIQDSEDDNEEDHREENKDEEEVQVPDPEVELTDRLKGPTAPTLVTNPAEN</sequence>
<feature type="compositionally biased region" description="Basic and acidic residues" evidence="1">
    <location>
        <begin position="342"/>
        <end position="351"/>
    </location>
</feature>
<feature type="transmembrane region" description="Helical" evidence="2">
    <location>
        <begin position="274"/>
        <end position="296"/>
    </location>
</feature>
<feature type="transmembrane region" description="Helical" evidence="2">
    <location>
        <begin position="104"/>
        <end position="122"/>
    </location>
</feature>
<accession>A0AAD1UFC8</accession>
<feature type="compositionally biased region" description="Basic and acidic residues" evidence="1">
    <location>
        <begin position="203"/>
        <end position="219"/>
    </location>
</feature>
<feature type="region of interest" description="Disordered" evidence="1">
    <location>
        <begin position="327"/>
        <end position="412"/>
    </location>
</feature>
<keyword evidence="2" id="KW-1133">Transmembrane helix</keyword>
<evidence type="ECO:0000313" key="4">
    <source>
        <dbReference type="Proteomes" id="UP001295684"/>
    </source>
</evidence>
<reference evidence="3" key="1">
    <citation type="submission" date="2023-07" db="EMBL/GenBank/DDBJ databases">
        <authorList>
            <consortium name="AG Swart"/>
            <person name="Singh M."/>
            <person name="Singh A."/>
            <person name="Seah K."/>
            <person name="Emmerich C."/>
        </authorList>
    </citation>
    <scope>NUCLEOTIDE SEQUENCE</scope>
    <source>
        <strain evidence="3">DP1</strain>
    </source>
</reference>
<keyword evidence="2" id="KW-0812">Transmembrane</keyword>
<protein>
    <submittedName>
        <fullName evidence="3">Uncharacterized protein</fullName>
    </submittedName>
</protein>
<feature type="transmembrane region" description="Helical" evidence="2">
    <location>
        <begin position="143"/>
        <end position="163"/>
    </location>
</feature>
<dbReference type="EMBL" id="CAMPGE010006704">
    <property type="protein sequence ID" value="CAI2365583.1"/>
    <property type="molecule type" value="Genomic_DNA"/>
</dbReference>
<feature type="compositionally biased region" description="Acidic residues" evidence="1">
    <location>
        <begin position="379"/>
        <end position="392"/>
    </location>
</feature>
<proteinExistence type="predicted"/>
<name>A0AAD1UFC8_EUPCR</name>
<evidence type="ECO:0000313" key="3">
    <source>
        <dbReference type="EMBL" id="CAI2365583.1"/>
    </source>
</evidence>
<evidence type="ECO:0000256" key="1">
    <source>
        <dbReference type="SAM" id="MobiDB-lite"/>
    </source>
</evidence>
<organism evidence="3 4">
    <name type="scientific">Euplotes crassus</name>
    <dbReference type="NCBI Taxonomy" id="5936"/>
    <lineage>
        <taxon>Eukaryota</taxon>
        <taxon>Sar</taxon>
        <taxon>Alveolata</taxon>
        <taxon>Ciliophora</taxon>
        <taxon>Intramacronucleata</taxon>
        <taxon>Spirotrichea</taxon>
        <taxon>Hypotrichia</taxon>
        <taxon>Euplotida</taxon>
        <taxon>Euplotidae</taxon>
        <taxon>Moneuplotes</taxon>
    </lineage>
</organism>
<keyword evidence="4" id="KW-1185">Reference proteome</keyword>